<dbReference type="Gene3D" id="3.40.30.10">
    <property type="entry name" value="Glutaredoxin"/>
    <property type="match status" value="1"/>
</dbReference>
<reference evidence="2 3" key="1">
    <citation type="submission" date="2016-11" db="EMBL/GenBank/DDBJ databases">
        <authorList>
            <person name="Jaros S."/>
            <person name="Januszkiewicz K."/>
            <person name="Wedrychowicz H."/>
        </authorList>
    </citation>
    <scope>NUCLEOTIDE SEQUENCE [LARGE SCALE GENOMIC DNA]</scope>
</reference>
<evidence type="ECO:0000313" key="2">
    <source>
        <dbReference type="EMBL" id="SGY35017.1"/>
    </source>
</evidence>
<dbReference type="AlphaFoldDB" id="A0A2X0MLI1"/>
<evidence type="ECO:0000259" key="1">
    <source>
        <dbReference type="Pfam" id="PF01323"/>
    </source>
</evidence>
<dbReference type="InterPro" id="IPR001853">
    <property type="entry name" value="DSBA-like_thioredoxin_dom"/>
</dbReference>
<evidence type="ECO:0000313" key="3">
    <source>
        <dbReference type="Proteomes" id="UP000249464"/>
    </source>
</evidence>
<dbReference type="CDD" id="cd03024">
    <property type="entry name" value="DsbA_FrnE"/>
    <property type="match status" value="1"/>
</dbReference>
<dbReference type="PANTHER" id="PTHR13887:SF41">
    <property type="entry name" value="THIOREDOXIN SUPERFAMILY PROTEIN"/>
    <property type="match status" value="1"/>
</dbReference>
<accession>A0A2X0MLI1</accession>
<name>A0A2X0MLI1_9BASI</name>
<dbReference type="GO" id="GO:0016491">
    <property type="term" value="F:oxidoreductase activity"/>
    <property type="evidence" value="ECO:0007669"/>
    <property type="project" value="InterPro"/>
</dbReference>
<dbReference type="EMBL" id="FQNC01000041">
    <property type="protein sequence ID" value="SGY35017.1"/>
    <property type="molecule type" value="Genomic_DNA"/>
</dbReference>
<protein>
    <submittedName>
        <fullName evidence="2">BQ5605_C002g01715 protein</fullName>
    </submittedName>
</protein>
<dbReference type="Proteomes" id="UP000249464">
    <property type="component" value="Unassembled WGS sequence"/>
</dbReference>
<dbReference type="SUPFAM" id="SSF52833">
    <property type="entry name" value="Thioredoxin-like"/>
    <property type="match status" value="1"/>
</dbReference>
<dbReference type="PANTHER" id="PTHR13887">
    <property type="entry name" value="GLUTATHIONE S-TRANSFERASE KAPPA"/>
    <property type="match status" value="1"/>
</dbReference>
<feature type="domain" description="DSBA-like thioredoxin" evidence="1">
    <location>
        <begin position="37"/>
        <end position="239"/>
    </location>
</feature>
<sequence>MRLLSSATRKLLQSSVRSPARTMTTAAAVPRIPVNLEITSDSICPFCFIGYKRITSAVDQATALGLPLEFAISFAPFQLDSTLPKSPGESKKERYVRRFGDKFHQMEAQMKERGKAEGINFSYDGPVSATEDNHRMIMKARELGGEAMQKKYVEKVFSSYFEEEKDPGSFDVLADDAEAVGMMTKQEALDFLHSEKLKAEVKLGIQKAQARGISGVPFTIINDKLAISGAQETDTFLDVFKRIASGELKP</sequence>
<dbReference type="Pfam" id="PF01323">
    <property type="entry name" value="DSBA"/>
    <property type="match status" value="1"/>
</dbReference>
<keyword evidence="3" id="KW-1185">Reference proteome</keyword>
<organism evidence="2 3">
    <name type="scientific">Microbotryum silenes-dioicae</name>
    <dbReference type="NCBI Taxonomy" id="796604"/>
    <lineage>
        <taxon>Eukaryota</taxon>
        <taxon>Fungi</taxon>
        <taxon>Dikarya</taxon>
        <taxon>Basidiomycota</taxon>
        <taxon>Pucciniomycotina</taxon>
        <taxon>Microbotryomycetes</taxon>
        <taxon>Microbotryales</taxon>
        <taxon>Microbotryaceae</taxon>
        <taxon>Microbotryum</taxon>
    </lineage>
</organism>
<proteinExistence type="predicted"/>
<gene>
    <name evidence="2" type="primary">BQ5605_C002g01715</name>
    <name evidence="2" type="ORF">BQ5605_C002G01715</name>
</gene>
<dbReference type="InterPro" id="IPR036249">
    <property type="entry name" value="Thioredoxin-like_sf"/>
</dbReference>
<dbReference type="STRING" id="796604.A0A2X0MLI1"/>